<dbReference type="InterPro" id="IPR023231">
    <property type="entry name" value="GSKIP_dom_sf"/>
</dbReference>
<evidence type="ECO:0000313" key="5">
    <source>
        <dbReference type="EMBL" id="GMR47327.1"/>
    </source>
</evidence>
<comment type="similarity">
    <text evidence="1">Belongs to the GSKIP family.</text>
</comment>
<feature type="domain" description="GSKIP" evidence="4">
    <location>
        <begin position="162"/>
        <end position="265"/>
    </location>
</feature>
<dbReference type="InterPro" id="IPR037395">
    <property type="entry name" value="GSKIP"/>
</dbReference>
<dbReference type="PANTHER" id="PTHR12490:SF4">
    <property type="entry name" value="GSK3B-INTERACTING PROTEIN"/>
    <property type="match status" value="1"/>
</dbReference>
<comment type="caution">
    <text evidence="5">The sequence shown here is derived from an EMBL/GenBank/DDBJ whole genome shotgun (WGS) entry which is preliminary data.</text>
</comment>
<feature type="non-terminal residue" evidence="5">
    <location>
        <position position="269"/>
    </location>
</feature>
<feature type="chain" id="PRO_5042976777" description="GSKIP domain-containing protein" evidence="3">
    <location>
        <begin position="19"/>
        <end position="269"/>
    </location>
</feature>
<sequence length="269" mass="29752">MRVLSFAVLLVILSAALAYVYNVDMAPDEEEDQSTVRRPLRSLNMMDGSMAESPPNTPEPDALPCVCGSMPLLSANTLADSLGVSPAYKQADSARWTSAVRVYKSSRAHSPTSGRSFDEEDGTSPINKMRTPLSLEDIARENRRRHDEEGGVVAVEDGGPLELEAIAAVHELATEVEAISVSEMLPRTRDLIFVNVKTQEDQPYTLELTMKGWRVASSHSDCMYGDYTKLDLHIQYYMNARELLNVISPTHCSSFHQKVADKLARMADT</sequence>
<dbReference type="AlphaFoldDB" id="A0AAN5CMU6"/>
<organism evidence="5 6">
    <name type="scientific">Pristionchus mayeri</name>
    <dbReference type="NCBI Taxonomy" id="1317129"/>
    <lineage>
        <taxon>Eukaryota</taxon>
        <taxon>Metazoa</taxon>
        <taxon>Ecdysozoa</taxon>
        <taxon>Nematoda</taxon>
        <taxon>Chromadorea</taxon>
        <taxon>Rhabditida</taxon>
        <taxon>Rhabditina</taxon>
        <taxon>Diplogasteromorpha</taxon>
        <taxon>Diplogasteroidea</taxon>
        <taxon>Neodiplogasteridae</taxon>
        <taxon>Pristionchus</taxon>
    </lineage>
</organism>
<dbReference type="GO" id="GO:0060828">
    <property type="term" value="P:regulation of canonical Wnt signaling pathway"/>
    <property type="evidence" value="ECO:0007669"/>
    <property type="project" value="InterPro"/>
</dbReference>
<protein>
    <recommendedName>
        <fullName evidence="4">GSKIP domain-containing protein</fullName>
    </recommendedName>
</protein>
<evidence type="ECO:0000256" key="3">
    <source>
        <dbReference type="SAM" id="SignalP"/>
    </source>
</evidence>
<evidence type="ECO:0000313" key="6">
    <source>
        <dbReference type="Proteomes" id="UP001328107"/>
    </source>
</evidence>
<evidence type="ECO:0000259" key="4">
    <source>
        <dbReference type="Pfam" id="PF05303"/>
    </source>
</evidence>
<dbReference type="GO" id="GO:0005737">
    <property type="term" value="C:cytoplasm"/>
    <property type="evidence" value="ECO:0007669"/>
    <property type="project" value="TreeGrafter"/>
</dbReference>
<reference evidence="6" key="1">
    <citation type="submission" date="2022-10" db="EMBL/GenBank/DDBJ databases">
        <title>Genome assembly of Pristionchus species.</title>
        <authorList>
            <person name="Yoshida K."/>
            <person name="Sommer R.J."/>
        </authorList>
    </citation>
    <scope>NUCLEOTIDE SEQUENCE [LARGE SCALE GENOMIC DNA]</scope>
    <source>
        <strain evidence="6">RS5460</strain>
    </source>
</reference>
<keyword evidence="6" id="KW-1185">Reference proteome</keyword>
<dbReference type="Gene3D" id="3.30.2280.10">
    <property type="entry name" value="Hypothetical protein (hspc210)"/>
    <property type="match status" value="1"/>
</dbReference>
<name>A0AAN5CMU6_9BILA</name>
<proteinExistence type="inferred from homology"/>
<dbReference type="Proteomes" id="UP001328107">
    <property type="component" value="Unassembled WGS sequence"/>
</dbReference>
<dbReference type="PANTHER" id="PTHR12490">
    <property type="entry name" value="GSK3B-INTERACTING PROTEIN"/>
    <property type="match status" value="1"/>
</dbReference>
<keyword evidence="3" id="KW-0732">Signal</keyword>
<dbReference type="EMBL" id="BTRK01000004">
    <property type="protein sequence ID" value="GMR47327.1"/>
    <property type="molecule type" value="Genomic_DNA"/>
</dbReference>
<dbReference type="InterPro" id="IPR007967">
    <property type="entry name" value="GSKIP_dom"/>
</dbReference>
<evidence type="ECO:0000256" key="1">
    <source>
        <dbReference type="ARBA" id="ARBA00009571"/>
    </source>
</evidence>
<gene>
    <name evidence="5" type="ORF">PMAYCL1PPCAC_17522</name>
</gene>
<feature type="region of interest" description="Disordered" evidence="2">
    <location>
        <begin position="107"/>
        <end position="129"/>
    </location>
</feature>
<dbReference type="GO" id="GO:0051018">
    <property type="term" value="F:protein kinase A binding"/>
    <property type="evidence" value="ECO:0007669"/>
    <property type="project" value="TreeGrafter"/>
</dbReference>
<dbReference type="SUPFAM" id="SSF103107">
    <property type="entry name" value="Hypothetical protein c14orf129, hspc210"/>
    <property type="match status" value="1"/>
</dbReference>
<dbReference type="GO" id="GO:0019207">
    <property type="term" value="F:kinase regulator activity"/>
    <property type="evidence" value="ECO:0007669"/>
    <property type="project" value="TreeGrafter"/>
</dbReference>
<accession>A0AAN5CMU6</accession>
<evidence type="ECO:0000256" key="2">
    <source>
        <dbReference type="SAM" id="MobiDB-lite"/>
    </source>
</evidence>
<dbReference type="Pfam" id="PF05303">
    <property type="entry name" value="GSKIP_dom"/>
    <property type="match status" value="1"/>
</dbReference>
<feature type="signal peptide" evidence="3">
    <location>
        <begin position="1"/>
        <end position="18"/>
    </location>
</feature>